<evidence type="ECO:0000313" key="1">
    <source>
        <dbReference type="EMBL" id="KAI3351379.1"/>
    </source>
</evidence>
<accession>A0ACB8V720</accession>
<evidence type="ECO:0000313" key="2">
    <source>
        <dbReference type="Proteomes" id="UP000831701"/>
    </source>
</evidence>
<organism evidence="1 2">
    <name type="scientific">Scortum barcoo</name>
    <name type="common">barcoo grunter</name>
    <dbReference type="NCBI Taxonomy" id="214431"/>
    <lineage>
        <taxon>Eukaryota</taxon>
        <taxon>Metazoa</taxon>
        <taxon>Chordata</taxon>
        <taxon>Craniata</taxon>
        <taxon>Vertebrata</taxon>
        <taxon>Euteleostomi</taxon>
        <taxon>Actinopterygii</taxon>
        <taxon>Neopterygii</taxon>
        <taxon>Teleostei</taxon>
        <taxon>Neoteleostei</taxon>
        <taxon>Acanthomorphata</taxon>
        <taxon>Eupercaria</taxon>
        <taxon>Centrarchiformes</taxon>
        <taxon>Terapontoidei</taxon>
        <taxon>Terapontidae</taxon>
        <taxon>Scortum</taxon>
    </lineage>
</organism>
<protein>
    <submittedName>
        <fullName evidence="1">Uncharacterized protein</fullName>
    </submittedName>
</protein>
<sequence>MGVGGARGTGECVPRVAYRQRDHTSQPPREGLRQGTGEENSAYSRPLDSGGTMRFSSWSHWNSGPAQPLTIPSTGSCQRCWRVYVAIMGHLWSLPQPVHMCFVDLEKAFDRVPRGTPWALCGECSMSMGSGRPLLRAVRSLSDRSRSLITHCLTLLQIRGHGSRPEKGWRMPSPGGWRGPASSGGVQVSQGQLLLFTSEGKMERERWGDRRIGAASCPSSYHPAVIVYRILVYLKTAKVEIGVRSSVTFGRSFESRAAAATCFAHREESAEVAWQPARPWWKTQDKKSKEEEVKKVKKELKERWRDYVSRLSWPGNAFGIPGRAGGSVWGEGSLGISAQTAAASATRSRTKRMKMDGWMASDEIQGYVGPGPPRDRKGLEQTGRRLVGALTPGADGAGLDEAPDVSVDGWPPKMALDQAERRLIPGWQTAAVTVRDPPLCPAALTPVSAVTAPVIVTPPGEVYNVSGSQVYLSCEAVGVPTPVLTWKRIFSGKKRMELLPGDRDNLAIQTRGGPEKHEVTGWVLISPLTKEEEGSYECHATNSKGEASAVGAIHLVESIDDIIVKKGNHENTNRRRVTKKNKLKRIRARHSEEGGVALTL</sequence>
<reference evidence="1" key="1">
    <citation type="submission" date="2022-04" db="EMBL/GenBank/DDBJ databases">
        <title>Jade perch genome.</title>
        <authorList>
            <person name="Chao B."/>
        </authorList>
    </citation>
    <scope>NUCLEOTIDE SEQUENCE</scope>
    <source>
        <strain evidence="1">CB-2022</strain>
    </source>
</reference>
<dbReference type="Proteomes" id="UP000831701">
    <property type="component" value="Chromosome 24"/>
</dbReference>
<name>A0ACB8V720_9TELE</name>
<proteinExistence type="predicted"/>
<feature type="non-terminal residue" evidence="1">
    <location>
        <position position="600"/>
    </location>
</feature>
<dbReference type="EMBL" id="CM041554">
    <property type="protein sequence ID" value="KAI3351379.1"/>
    <property type="molecule type" value="Genomic_DNA"/>
</dbReference>
<gene>
    <name evidence="1" type="ORF">L3Q82_020192</name>
</gene>
<comment type="caution">
    <text evidence="1">The sequence shown here is derived from an EMBL/GenBank/DDBJ whole genome shotgun (WGS) entry which is preliminary data.</text>
</comment>
<keyword evidence="2" id="KW-1185">Reference proteome</keyword>